<reference evidence="2 3" key="1">
    <citation type="submission" date="2018-11" db="EMBL/GenBank/DDBJ databases">
        <authorList>
            <consortium name="Pathogen Informatics"/>
        </authorList>
    </citation>
    <scope>NUCLEOTIDE SEQUENCE [LARGE SCALE GENOMIC DNA]</scope>
    <source>
        <strain>Denwood</strain>
        <strain evidence="3">Zambia</strain>
    </source>
</reference>
<protein>
    <submittedName>
        <fullName evidence="2">Uncharacterized protein</fullName>
    </submittedName>
</protein>
<keyword evidence="3" id="KW-1185">Reference proteome</keyword>
<organism evidence="2 3">
    <name type="scientific">Schistosoma mattheei</name>
    <dbReference type="NCBI Taxonomy" id="31246"/>
    <lineage>
        <taxon>Eukaryota</taxon>
        <taxon>Metazoa</taxon>
        <taxon>Spiralia</taxon>
        <taxon>Lophotrochozoa</taxon>
        <taxon>Platyhelminthes</taxon>
        <taxon>Trematoda</taxon>
        <taxon>Digenea</taxon>
        <taxon>Strigeidida</taxon>
        <taxon>Schistosomatoidea</taxon>
        <taxon>Schistosomatidae</taxon>
        <taxon>Schistosoma</taxon>
    </lineage>
</organism>
<dbReference type="EMBL" id="UZAL01002643">
    <property type="protein sequence ID" value="VDO84053.1"/>
    <property type="molecule type" value="Genomic_DNA"/>
</dbReference>
<evidence type="ECO:0000256" key="1">
    <source>
        <dbReference type="SAM" id="MobiDB-lite"/>
    </source>
</evidence>
<proteinExistence type="predicted"/>
<sequence>MYWPTKNSSSSLSKDQSIPRSSVHPVDTKMTPTISATYGEFQVTNCGESIEAGGLYKRSVLEVTCKSSVNDVHSSTTHIGVSRLERNRQKSKMIVQNSLKVNIK</sequence>
<feature type="region of interest" description="Disordered" evidence="1">
    <location>
        <begin position="1"/>
        <end position="29"/>
    </location>
</feature>
<dbReference type="AlphaFoldDB" id="A0A3P7ZZX8"/>
<accession>A0A3P7ZZX8</accession>
<dbReference type="Proteomes" id="UP000269396">
    <property type="component" value="Unassembled WGS sequence"/>
</dbReference>
<evidence type="ECO:0000313" key="3">
    <source>
        <dbReference type="Proteomes" id="UP000269396"/>
    </source>
</evidence>
<gene>
    <name evidence="2" type="ORF">SMTD_LOCUS2079</name>
</gene>
<evidence type="ECO:0000313" key="2">
    <source>
        <dbReference type="EMBL" id="VDO84053.1"/>
    </source>
</evidence>
<name>A0A3P7ZZX8_9TREM</name>